<dbReference type="Gene3D" id="1.20.1420.30">
    <property type="entry name" value="NCX, central ion-binding region"/>
    <property type="match status" value="2"/>
</dbReference>
<feature type="transmembrane region" description="Helical" evidence="7">
    <location>
        <begin position="782"/>
        <end position="804"/>
    </location>
</feature>
<dbReference type="GeneID" id="20525373"/>
<accession>A0A058ZGP4</accession>
<evidence type="ECO:0000259" key="8">
    <source>
        <dbReference type="Pfam" id="PF01699"/>
    </source>
</evidence>
<evidence type="ECO:0000256" key="2">
    <source>
        <dbReference type="ARBA" id="ARBA00022448"/>
    </source>
</evidence>
<dbReference type="AlphaFoldDB" id="A0A058ZGP4"/>
<feature type="domain" description="Sodium/calcium exchanger membrane region" evidence="8">
    <location>
        <begin position="677"/>
        <end position="826"/>
    </location>
</feature>
<feature type="region of interest" description="Disordered" evidence="6">
    <location>
        <begin position="419"/>
        <end position="440"/>
    </location>
</feature>
<feature type="transmembrane region" description="Helical" evidence="7">
    <location>
        <begin position="247"/>
        <end position="268"/>
    </location>
</feature>
<comment type="subcellular location">
    <subcellularLocation>
        <location evidence="1">Membrane</location>
        <topology evidence="1">Multi-pass membrane protein</topology>
    </subcellularLocation>
</comment>
<dbReference type="RefSeq" id="XP_009492804.1">
    <property type="nucleotide sequence ID" value="XM_009494529.1"/>
</dbReference>
<dbReference type="GO" id="GO:0016020">
    <property type="term" value="C:membrane"/>
    <property type="evidence" value="ECO:0007669"/>
    <property type="project" value="UniProtKB-SubCell"/>
</dbReference>
<proteinExistence type="predicted"/>
<dbReference type="Pfam" id="PF01699">
    <property type="entry name" value="Na_Ca_ex"/>
    <property type="match status" value="2"/>
</dbReference>
<gene>
    <name evidence="9" type="ORF">H696_00648</name>
</gene>
<keyword evidence="2" id="KW-0813">Transport</keyword>
<evidence type="ECO:0000256" key="3">
    <source>
        <dbReference type="ARBA" id="ARBA00022692"/>
    </source>
</evidence>
<dbReference type="OMA" id="IWIMNIA"/>
<keyword evidence="10" id="KW-1185">Reference proteome</keyword>
<feature type="transmembrane region" description="Helical" evidence="7">
    <location>
        <begin position="379"/>
        <end position="399"/>
    </location>
</feature>
<evidence type="ECO:0000256" key="4">
    <source>
        <dbReference type="ARBA" id="ARBA00022989"/>
    </source>
</evidence>
<feature type="transmembrane region" description="Helical" evidence="7">
    <location>
        <begin position="615"/>
        <end position="637"/>
    </location>
</feature>
<reference evidence="9" key="1">
    <citation type="submission" date="2013-04" db="EMBL/GenBank/DDBJ databases">
        <title>The Genome Sequence of Fonticula alba ATCC 38817.</title>
        <authorList>
            <consortium name="The Broad Institute Genomics Platform"/>
            <person name="Russ C."/>
            <person name="Cuomo C."/>
            <person name="Burger G."/>
            <person name="Gray M.W."/>
            <person name="Holland P.W.H."/>
            <person name="King N."/>
            <person name="Lang F.B.F."/>
            <person name="Roger A.J."/>
            <person name="Ruiz-Trillo I."/>
            <person name="Brown M."/>
            <person name="Walker B."/>
            <person name="Young S."/>
            <person name="Zeng Q."/>
            <person name="Gargeya S."/>
            <person name="Fitzgerald M."/>
            <person name="Haas B."/>
            <person name="Abouelleil A."/>
            <person name="Allen A.W."/>
            <person name="Alvarado L."/>
            <person name="Arachchi H.M."/>
            <person name="Berlin A.M."/>
            <person name="Chapman S.B."/>
            <person name="Gainer-Dewar J."/>
            <person name="Goldberg J."/>
            <person name="Griggs A."/>
            <person name="Gujja S."/>
            <person name="Hansen M."/>
            <person name="Howarth C."/>
            <person name="Imamovic A."/>
            <person name="Ireland A."/>
            <person name="Larimer J."/>
            <person name="McCowan C."/>
            <person name="Murphy C."/>
            <person name="Pearson M."/>
            <person name="Poon T.W."/>
            <person name="Priest M."/>
            <person name="Roberts A."/>
            <person name="Saif S."/>
            <person name="Shea T."/>
            <person name="Sisk P."/>
            <person name="Sykes S."/>
            <person name="Wortman J."/>
            <person name="Nusbaum C."/>
            <person name="Birren B."/>
        </authorList>
    </citation>
    <scope>NUCLEOTIDE SEQUENCE [LARGE SCALE GENOMIC DNA]</scope>
    <source>
        <strain evidence="9">ATCC 38817</strain>
    </source>
</reference>
<name>A0A058ZGP4_FONAL</name>
<feature type="transmembrane region" description="Helical" evidence="7">
    <location>
        <begin position="741"/>
        <end position="762"/>
    </location>
</feature>
<dbReference type="Proteomes" id="UP000030693">
    <property type="component" value="Unassembled WGS sequence"/>
</dbReference>
<dbReference type="PANTHER" id="PTHR12266">
    <property type="entry name" value="NA+/CA2+ K+ INDEPENDENT EXCHANGER"/>
    <property type="match status" value="1"/>
</dbReference>
<feature type="compositionally biased region" description="Low complexity" evidence="6">
    <location>
        <begin position="57"/>
        <end position="79"/>
    </location>
</feature>
<feature type="transmembrane region" description="Helical" evidence="7">
    <location>
        <begin position="317"/>
        <end position="338"/>
    </location>
</feature>
<dbReference type="OrthoDB" id="407410at2759"/>
<organism evidence="9">
    <name type="scientific">Fonticula alba</name>
    <name type="common">Slime mold</name>
    <dbReference type="NCBI Taxonomy" id="691883"/>
    <lineage>
        <taxon>Eukaryota</taxon>
        <taxon>Rotosphaerida</taxon>
        <taxon>Fonticulaceae</taxon>
        <taxon>Fonticula</taxon>
    </lineage>
</organism>
<dbReference type="InterPro" id="IPR004837">
    <property type="entry name" value="NaCa_Exmemb"/>
</dbReference>
<feature type="transmembrane region" description="Helical" evidence="7">
    <location>
        <begin position="672"/>
        <end position="691"/>
    </location>
</feature>
<dbReference type="EMBL" id="KB932201">
    <property type="protein sequence ID" value="KCV73103.1"/>
    <property type="molecule type" value="Genomic_DNA"/>
</dbReference>
<sequence length="832" mass="88461">MPASSPSLMPAPVGMAGSGQPAAGGGFRWPARVVWTLLSFGLFAHAYFGGGLSGLRSSPGKGAPDSAAATATTASDTTPWSPLQRALSSAGAGAGEQIDTMLQSVRQSAATLYETSSLSGRSKVRGNPRARAAIRHAATATAQTAEASPPGFLGPDISWDAFLGDVRLASKRLLSPRSLLAANEAMGSGNHSASSGHEEEEEDICAMKYISEQPDPCAFVKENCPADSVIDYYGNHFCWFGSPALSWLSYILLIIWVGVIFVVISFIADAFVLNLRAMSLLLKLSDNMAGVTLLAVGNGAPDLFGSIASVTSDNPNLALGQLLGGGVFVTTVVVAAIGMQQSFRVNRRPFVRDILFYTAAVLFMFFNVLVGSISLWKSLLMIGFYVAYVITVFVGHFIYRRMKAKRLAAALDAGLDPDETSHTINSTASDSPDLEGDSPSPALEFGDEYAGIDDSASNIHSVAVSAAQKQGRLRPRRPLSKVSTEDNTDDEGNSPDEHLAGFASIPQDGLLSDGEYNFNETSGLLAANSSPVYDVTPLLGPDPPASKKPSMEEEFNPETLSMTEALFPVVTTWAESSPLDRIVNIIGAPFVFFMHGTIPRVDHGRALKGWNKNMSVIHTVTVPLWIALSTGVFNTSVSGDSEFSVWMLLTCLGALLAIPMLLFTKSRIDPPFFPFFSFVGFASSALWIYLISGELIGALATLGRLCNLSDTILGLTILAWGNSIGDLIANPAIARKGFPAIGVSACFGGPLLNLLLGLGIAFTIRLMTYPEAEYPLTIDTNLYAAFAGLLMSLVMSGIVIPVCGWRAGRNYAIVLLVFYLAYLSTNIAIEFA</sequence>
<feature type="transmembrane region" description="Helical" evidence="7">
    <location>
        <begin position="643"/>
        <end position="663"/>
    </location>
</feature>
<evidence type="ECO:0000256" key="1">
    <source>
        <dbReference type="ARBA" id="ARBA00004141"/>
    </source>
</evidence>
<feature type="region of interest" description="Disordered" evidence="6">
    <location>
        <begin position="466"/>
        <end position="501"/>
    </location>
</feature>
<dbReference type="InterPro" id="IPR044880">
    <property type="entry name" value="NCX_ion-bd_dom_sf"/>
</dbReference>
<dbReference type="eggNOG" id="KOG2399">
    <property type="taxonomic scope" value="Eukaryota"/>
</dbReference>
<dbReference type="STRING" id="691883.A0A058ZGP4"/>
<feature type="transmembrane region" description="Helical" evidence="7">
    <location>
        <begin position="711"/>
        <end position="729"/>
    </location>
</feature>
<evidence type="ECO:0000256" key="5">
    <source>
        <dbReference type="ARBA" id="ARBA00023136"/>
    </source>
</evidence>
<keyword evidence="5 7" id="KW-0472">Membrane</keyword>
<evidence type="ECO:0000313" key="9">
    <source>
        <dbReference type="EMBL" id="KCV73103.1"/>
    </source>
</evidence>
<feature type="transmembrane region" description="Helical" evidence="7">
    <location>
        <begin position="350"/>
        <end position="373"/>
    </location>
</feature>
<keyword evidence="4 7" id="KW-1133">Transmembrane helix</keyword>
<feature type="region of interest" description="Disordered" evidence="6">
    <location>
        <begin position="57"/>
        <end position="81"/>
    </location>
</feature>
<dbReference type="InterPro" id="IPR051359">
    <property type="entry name" value="CaCA_antiporter"/>
</dbReference>
<keyword evidence="3 7" id="KW-0812">Transmembrane</keyword>
<evidence type="ECO:0000256" key="6">
    <source>
        <dbReference type="SAM" id="MobiDB-lite"/>
    </source>
</evidence>
<dbReference type="PANTHER" id="PTHR12266:SF0">
    <property type="entry name" value="MITOCHONDRIAL SODIUM_CALCIUM EXCHANGER PROTEIN"/>
    <property type="match status" value="1"/>
</dbReference>
<feature type="transmembrane region" description="Helical" evidence="7">
    <location>
        <begin position="811"/>
        <end position="829"/>
    </location>
</feature>
<feature type="domain" description="Sodium/calcium exchanger membrane region" evidence="8">
    <location>
        <begin position="253"/>
        <end position="393"/>
    </location>
</feature>
<evidence type="ECO:0000256" key="7">
    <source>
        <dbReference type="SAM" id="Phobius"/>
    </source>
</evidence>
<dbReference type="GO" id="GO:0008324">
    <property type="term" value="F:monoatomic cation transmembrane transporter activity"/>
    <property type="evidence" value="ECO:0007669"/>
    <property type="project" value="TreeGrafter"/>
</dbReference>
<evidence type="ECO:0000313" key="10">
    <source>
        <dbReference type="Proteomes" id="UP000030693"/>
    </source>
</evidence>
<dbReference type="GO" id="GO:0006874">
    <property type="term" value="P:intracellular calcium ion homeostasis"/>
    <property type="evidence" value="ECO:0007669"/>
    <property type="project" value="TreeGrafter"/>
</dbReference>
<protein>
    <recommendedName>
        <fullName evidence="8">Sodium/calcium exchanger membrane region domain-containing protein</fullName>
    </recommendedName>
</protein>